<evidence type="ECO:0000256" key="5">
    <source>
        <dbReference type="PROSITE-ProRule" id="PRU00042"/>
    </source>
</evidence>
<feature type="compositionally biased region" description="Polar residues" evidence="6">
    <location>
        <begin position="176"/>
        <end position="186"/>
    </location>
</feature>
<evidence type="ECO:0000313" key="9">
    <source>
        <dbReference type="Proteomes" id="UP000824782"/>
    </source>
</evidence>
<feature type="region of interest" description="Disordered" evidence="6">
    <location>
        <begin position="167"/>
        <end position="186"/>
    </location>
</feature>
<comment type="caution">
    <text evidence="8">The sequence shown here is derived from an EMBL/GenBank/DDBJ whole genome shotgun (WGS) entry which is preliminary data.</text>
</comment>
<feature type="domain" description="C2H2-type" evidence="7">
    <location>
        <begin position="291"/>
        <end position="318"/>
    </location>
</feature>
<evidence type="ECO:0000256" key="1">
    <source>
        <dbReference type="ARBA" id="ARBA00022723"/>
    </source>
</evidence>
<dbReference type="AlphaFoldDB" id="A0AAV6ZZU4"/>
<reference evidence="8" key="1">
    <citation type="thesis" date="2020" institute="ProQuest LLC" country="789 East Eisenhower Parkway, Ann Arbor, MI, USA">
        <title>Comparative Genomics and Chromosome Evolution.</title>
        <authorList>
            <person name="Mudd A.B."/>
        </authorList>
    </citation>
    <scope>NUCLEOTIDE SEQUENCE</scope>
    <source>
        <strain evidence="8">237g6f4</strain>
        <tissue evidence="8">Blood</tissue>
    </source>
</reference>
<dbReference type="GO" id="GO:0006355">
    <property type="term" value="P:regulation of DNA-templated transcription"/>
    <property type="evidence" value="ECO:0007669"/>
    <property type="project" value="InterPro"/>
</dbReference>
<keyword evidence="4" id="KW-0862">Zinc</keyword>
<dbReference type="PANTHER" id="PTHR23234:SF10">
    <property type="entry name" value="RIKEN CDNA 6720489N17 GENE-RELATED"/>
    <property type="match status" value="1"/>
</dbReference>
<evidence type="ECO:0000256" key="6">
    <source>
        <dbReference type="SAM" id="MobiDB-lite"/>
    </source>
</evidence>
<evidence type="ECO:0000256" key="2">
    <source>
        <dbReference type="ARBA" id="ARBA00022737"/>
    </source>
</evidence>
<evidence type="ECO:0000313" key="8">
    <source>
        <dbReference type="EMBL" id="KAG8553022.1"/>
    </source>
</evidence>
<name>A0AAV6ZZU4_ENGPU</name>
<gene>
    <name evidence="8" type="ORF">GDO81_003226</name>
</gene>
<dbReference type="InterPro" id="IPR036051">
    <property type="entry name" value="KRAB_dom_sf"/>
</dbReference>
<accession>A0AAV6ZZU4</accession>
<dbReference type="SUPFAM" id="SSF57667">
    <property type="entry name" value="beta-beta-alpha zinc fingers"/>
    <property type="match status" value="1"/>
</dbReference>
<evidence type="ECO:0000256" key="4">
    <source>
        <dbReference type="ARBA" id="ARBA00022833"/>
    </source>
</evidence>
<dbReference type="FunFam" id="3.30.160.60:FF:000446">
    <property type="entry name" value="Zinc finger protein"/>
    <property type="match status" value="1"/>
</dbReference>
<dbReference type="InterPro" id="IPR036236">
    <property type="entry name" value="Znf_C2H2_sf"/>
</dbReference>
<organism evidence="8 9">
    <name type="scientific">Engystomops pustulosus</name>
    <name type="common">Tungara frog</name>
    <name type="synonym">Physalaemus pustulosus</name>
    <dbReference type="NCBI Taxonomy" id="76066"/>
    <lineage>
        <taxon>Eukaryota</taxon>
        <taxon>Metazoa</taxon>
        <taxon>Chordata</taxon>
        <taxon>Craniata</taxon>
        <taxon>Vertebrata</taxon>
        <taxon>Euteleostomi</taxon>
        <taxon>Amphibia</taxon>
        <taxon>Batrachia</taxon>
        <taxon>Anura</taxon>
        <taxon>Neobatrachia</taxon>
        <taxon>Hyloidea</taxon>
        <taxon>Leptodactylidae</taxon>
        <taxon>Leiuperinae</taxon>
        <taxon>Engystomops</taxon>
    </lineage>
</organism>
<dbReference type="Proteomes" id="UP000824782">
    <property type="component" value="Unassembled WGS sequence"/>
</dbReference>
<dbReference type="InterPro" id="IPR050758">
    <property type="entry name" value="Znf_C2H2-type"/>
</dbReference>
<dbReference type="SUPFAM" id="SSF109640">
    <property type="entry name" value="KRAB domain (Kruppel-associated box)"/>
    <property type="match status" value="1"/>
</dbReference>
<keyword evidence="2" id="KW-0677">Repeat</keyword>
<keyword evidence="3 5" id="KW-0863">Zinc-finger</keyword>
<proteinExistence type="predicted"/>
<dbReference type="PROSITE" id="PS00028">
    <property type="entry name" value="ZINC_FINGER_C2H2_1"/>
    <property type="match status" value="1"/>
</dbReference>
<evidence type="ECO:0000256" key="3">
    <source>
        <dbReference type="ARBA" id="ARBA00022771"/>
    </source>
</evidence>
<evidence type="ECO:0000259" key="7">
    <source>
        <dbReference type="PROSITE" id="PS50157"/>
    </source>
</evidence>
<protein>
    <recommendedName>
        <fullName evidence="7">C2H2-type domain-containing protein</fullName>
    </recommendedName>
</protein>
<keyword evidence="9" id="KW-1185">Reference proteome</keyword>
<keyword evidence="1" id="KW-0479">Metal-binding</keyword>
<dbReference type="InterPro" id="IPR013087">
    <property type="entry name" value="Znf_C2H2_type"/>
</dbReference>
<dbReference type="EMBL" id="WNYA01000010">
    <property type="protein sequence ID" value="KAG8553022.1"/>
    <property type="molecule type" value="Genomic_DNA"/>
</dbReference>
<dbReference type="GO" id="GO:0008270">
    <property type="term" value="F:zinc ion binding"/>
    <property type="evidence" value="ECO:0007669"/>
    <property type="project" value="UniProtKB-KW"/>
</dbReference>
<dbReference type="Gene3D" id="3.30.160.60">
    <property type="entry name" value="Classic Zinc Finger"/>
    <property type="match status" value="1"/>
</dbReference>
<dbReference type="PROSITE" id="PS50157">
    <property type="entry name" value="ZINC_FINGER_C2H2_2"/>
    <property type="match status" value="1"/>
</dbReference>
<sequence length="356" mass="40553">MLQREISTIHLSSLLPQPSVTMLDHIASNLGLSKEKISEKILNHALEIIYLLTGEKYVLVMKKSPHCCIHPKAETVPVKCDDIAVYFSMEEWDYVKGHKQQYQNIITETGPVSDTMDIADPETAEDDLDRSSPELSDLHVEEIDYDSISAKNVVECDEEEEDDYKEKHRYARSSAHPGTSAATSFPSIIDDSIPVTSLLDESEIKVEMTEEIKEDGTYESLVNKTYTPAAAPAPHYRWHPNIWSVSERFICGGNSRSFYPFTNIKPSNQDKPPEPSRLQFIDRVLLEEKPFRCIACGQMFKHKSSAMRHYSVVHGVKPHQCDECGKRFSTKFKSVIHKCNPRKNRDVWDDQAGFNT</sequence>
<dbReference type="PANTHER" id="PTHR23234">
    <property type="entry name" value="ZNF44 PROTEIN"/>
    <property type="match status" value="1"/>
</dbReference>